<reference evidence="2" key="1">
    <citation type="journal article" date="2016" name="Genome Announc.">
        <title>Draft Genome Sequences of Five Rapidly Growing Mycobacterium Species, M. thermoresistibile, M. fortuitum subsp. acetamidolyticum, M. canariasense, M. brisbanense, and M. novocastrense.</title>
        <authorList>
            <person name="Katahira K."/>
            <person name="Ogura Y."/>
            <person name="Gotoh Y."/>
            <person name="Hayashi T."/>
        </authorList>
    </citation>
    <scope>NUCLEOTIDE SEQUENCE [LARGE SCALE GENOMIC DNA]</scope>
    <source>
        <strain evidence="2">JCM15654</strain>
    </source>
</reference>
<organism evidence="1 2">
    <name type="scientific">Mycolicibacterium brisbanense</name>
    <dbReference type="NCBI Taxonomy" id="146020"/>
    <lineage>
        <taxon>Bacteria</taxon>
        <taxon>Bacillati</taxon>
        <taxon>Actinomycetota</taxon>
        <taxon>Actinomycetes</taxon>
        <taxon>Mycobacteriales</taxon>
        <taxon>Mycobacteriaceae</taxon>
        <taxon>Mycolicibacterium</taxon>
    </lineage>
</organism>
<dbReference type="RefSeq" id="WP_062828836.1">
    <property type="nucleotide sequence ID" value="NZ_BCSX01000021.1"/>
</dbReference>
<name>A0A117I595_9MYCO</name>
<keyword evidence="2" id="KW-1185">Reference proteome</keyword>
<sequence>MLLRLTDDTLVHLAPGMYDWCMLLEFAFDGQPAATQLIAAVLEHPRWRDDCMSPWTGPCDVHGPYRLETIAVEGFQRCTVATAWEILVDWPATDLNPWVSESLLLSREILGAWVAPLLVSADELYRLTVPREGNAHEFGWVVGQRGFHEFIAIDRARSTLTVIIATDD</sequence>
<accession>A0A117I595</accession>
<evidence type="ECO:0000313" key="2">
    <source>
        <dbReference type="Proteomes" id="UP000069620"/>
    </source>
</evidence>
<comment type="caution">
    <text evidence="1">The sequence shown here is derived from an EMBL/GenBank/DDBJ whole genome shotgun (WGS) entry which is preliminary data.</text>
</comment>
<dbReference type="EMBL" id="BCSX01000021">
    <property type="protein sequence ID" value="GAS88173.1"/>
    <property type="molecule type" value="Genomic_DNA"/>
</dbReference>
<protein>
    <submittedName>
        <fullName evidence="1">Uncharacterized protein</fullName>
    </submittedName>
</protein>
<dbReference type="AlphaFoldDB" id="A0A117I595"/>
<gene>
    <name evidence="1" type="ORF">RMCB_2269</name>
</gene>
<dbReference type="STRING" id="146020.RMCB_2269"/>
<evidence type="ECO:0000313" key="1">
    <source>
        <dbReference type="EMBL" id="GAS88173.1"/>
    </source>
</evidence>
<reference evidence="2" key="2">
    <citation type="submission" date="2016-02" db="EMBL/GenBank/DDBJ databases">
        <title>Draft genome sequence of five rapidly growing Mycobacterium species.</title>
        <authorList>
            <person name="Katahira K."/>
            <person name="Gotou Y."/>
            <person name="Iida K."/>
            <person name="Ogura Y."/>
            <person name="Hayashi T."/>
        </authorList>
    </citation>
    <scope>NUCLEOTIDE SEQUENCE [LARGE SCALE GENOMIC DNA]</scope>
    <source>
        <strain evidence="2">JCM15654</strain>
    </source>
</reference>
<proteinExistence type="predicted"/>
<dbReference type="Proteomes" id="UP000069620">
    <property type="component" value="Unassembled WGS sequence"/>
</dbReference>
<dbReference type="OrthoDB" id="4541031at2"/>